<evidence type="ECO:0000313" key="4">
    <source>
        <dbReference type="Proteomes" id="UP000000759"/>
    </source>
</evidence>
<dbReference type="Gene3D" id="3.40.50.620">
    <property type="entry name" value="HUPs"/>
    <property type="match status" value="1"/>
</dbReference>
<dbReference type="GO" id="GO:0008033">
    <property type="term" value="P:tRNA processing"/>
    <property type="evidence" value="ECO:0007669"/>
    <property type="project" value="InterPro"/>
</dbReference>
<dbReference type="GO" id="GO:0016740">
    <property type="term" value="F:transferase activity"/>
    <property type="evidence" value="ECO:0007669"/>
    <property type="project" value="UniProtKB-KW"/>
</dbReference>
<dbReference type="InterPro" id="IPR011063">
    <property type="entry name" value="TilS/TtcA_N"/>
</dbReference>
<dbReference type="RefSeq" id="XP_002185175.1">
    <property type="nucleotide sequence ID" value="XM_002185139.1"/>
</dbReference>
<dbReference type="PANTHER" id="PTHR43686:SF1">
    <property type="entry name" value="AMINOTRAN_5 DOMAIN-CONTAINING PROTEIN"/>
    <property type="match status" value="1"/>
</dbReference>
<name>B7GDR4_PHATC</name>
<accession>B7GDR4</accession>
<protein>
    <recommendedName>
        <fullName evidence="2">tRNA(Ile)-lysidine/2-thiocytidine synthase N-terminal domain-containing protein</fullName>
    </recommendedName>
</protein>
<dbReference type="KEGG" id="pti:PHATRDRAFT_4708"/>
<organism evidence="3 4">
    <name type="scientific">Phaeodactylum tricornutum (strain CCAP 1055/1)</name>
    <dbReference type="NCBI Taxonomy" id="556484"/>
    <lineage>
        <taxon>Eukaryota</taxon>
        <taxon>Sar</taxon>
        <taxon>Stramenopiles</taxon>
        <taxon>Ochrophyta</taxon>
        <taxon>Bacillariophyta</taxon>
        <taxon>Bacillariophyceae</taxon>
        <taxon>Bacillariophycidae</taxon>
        <taxon>Naviculales</taxon>
        <taxon>Phaeodactylaceae</taxon>
        <taxon>Phaeodactylum</taxon>
    </lineage>
</organism>
<evidence type="ECO:0000256" key="1">
    <source>
        <dbReference type="ARBA" id="ARBA00022679"/>
    </source>
</evidence>
<proteinExistence type="predicted"/>
<feature type="non-terminal residue" evidence="3">
    <location>
        <position position="1"/>
    </location>
</feature>
<dbReference type="PANTHER" id="PTHR43686">
    <property type="entry name" value="SULFURTRANSFERASE-RELATED"/>
    <property type="match status" value="1"/>
</dbReference>
<dbReference type="AlphaFoldDB" id="B7GDR4"/>
<keyword evidence="4" id="KW-1185">Reference proteome</keyword>
<feature type="domain" description="tRNA(Ile)-lysidine/2-thiocytidine synthase N-terminal" evidence="2">
    <location>
        <begin position="34"/>
        <end position="203"/>
    </location>
</feature>
<keyword evidence="1" id="KW-0808">Transferase</keyword>
<dbReference type="PIRSF" id="PIRSF004976">
    <property type="entry name" value="ATPase_YdaO"/>
    <property type="match status" value="1"/>
</dbReference>
<sequence>KREKSKHIKPPPKMMRLVTQAVMQWEMLEEGDRLLLGLSGGKDSLSLLHCLLEFQKKLPIKFEIEVCTIDPMTPSFDPSPLIPYINTLGLKYHFIKDNIVSRASSSGKDGKVVSSLCAYCARMKRGNLYACARRNNCNKLVLAQHLDDCAESFMMSVMHNGFLRTMKANYQINAGGISVIRPLAYCRESLMTEFARSANLPVINENCPACFEEPKERARI</sequence>
<reference evidence="4" key="2">
    <citation type="submission" date="2008-08" db="EMBL/GenBank/DDBJ databases">
        <authorList>
            <consortium name="Diatom Consortium"/>
            <person name="Grigoriev I."/>
            <person name="Grimwood J."/>
            <person name="Kuo A."/>
            <person name="Otillar R.P."/>
            <person name="Salamov A."/>
            <person name="Detter J.C."/>
            <person name="Lindquist E."/>
            <person name="Shapiro H."/>
            <person name="Lucas S."/>
            <person name="Glavina del Rio T."/>
            <person name="Pitluck S."/>
            <person name="Rokhsar D."/>
            <person name="Bowler C."/>
        </authorList>
    </citation>
    <scope>GENOME REANNOTATION</scope>
    <source>
        <strain evidence="4">CCAP 1055/1</strain>
    </source>
</reference>
<dbReference type="HOGENOM" id="CLU_003433_9_1_1"/>
<dbReference type="Proteomes" id="UP000000759">
    <property type="component" value="Chromosome 28"/>
</dbReference>
<dbReference type="PaxDb" id="2850-Phatr4708"/>
<gene>
    <name evidence="3" type="ORF">PHATRDRAFT_4708</name>
</gene>
<reference evidence="3 4" key="1">
    <citation type="journal article" date="2008" name="Nature">
        <title>The Phaeodactylum genome reveals the evolutionary history of diatom genomes.</title>
        <authorList>
            <person name="Bowler C."/>
            <person name="Allen A.E."/>
            <person name="Badger J.H."/>
            <person name="Grimwood J."/>
            <person name="Jabbari K."/>
            <person name="Kuo A."/>
            <person name="Maheswari U."/>
            <person name="Martens C."/>
            <person name="Maumus F."/>
            <person name="Otillar R.P."/>
            <person name="Rayko E."/>
            <person name="Salamov A."/>
            <person name="Vandepoele K."/>
            <person name="Beszteri B."/>
            <person name="Gruber A."/>
            <person name="Heijde M."/>
            <person name="Katinka M."/>
            <person name="Mock T."/>
            <person name="Valentin K."/>
            <person name="Verret F."/>
            <person name="Berges J.A."/>
            <person name="Brownlee C."/>
            <person name="Cadoret J.P."/>
            <person name="Chiovitti A."/>
            <person name="Choi C.J."/>
            <person name="Coesel S."/>
            <person name="De Martino A."/>
            <person name="Detter J.C."/>
            <person name="Durkin C."/>
            <person name="Falciatore A."/>
            <person name="Fournet J."/>
            <person name="Haruta M."/>
            <person name="Huysman M.J."/>
            <person name="Jenkins B.D."/>
            <person name="Jiroutova K."/>
            <person name="Jorgensen R.E."/>
            <person name="Joubert Y."/>
            <person name="Kaplan A."/>
            <person name="Kroger N."/>
            <person name="Kroth P.G."/>
            <person name="La Roche J."/>
            <person name="Lindquist E."/>
            <person name="Lommer M."/>
            <person name="Martin-Jezequel V."/>
            <person name="Lopez P.J."/>
            <person name="Lucas S."/>
            <person name="Mangogna M."/>
            <person name="McGinnis K."/>
            <person name="Medlin L.K."/>
            <person name="Montsant A."/>
            <person name="Oudot-Le Secq M.P."/>
            <person name="Napoli C."/>
            <person name="Obornik M."/>
            <person name="Parker M.S."/>
            <person name="Petit J.L."/>
            <person name="Porcel B.M."/>
            <person name="Poulsen N."/>
            <person name="Robison M."/>
            <person name="Rychlewski L."/>
            <person name="Rynearson T.A."/>
            <person name="Schmutz J."/>
            <person name="Shapiro H."/>
            <person name="Siaut M."/>
            <person name="Stanley M."/>
            <person name="Sussman M.R."/>
            <person name="Taylor A.R."/>
            <person name="Vardi A."/>
            <person name="von Dassow P."/>
            <person name="Vyverman W."/>
            <person name="Willis A."/>
            <person name="Wyrwicz L.S."/>
            <person name="Rokhsar D.S."/>
            <person name="Weissenbach J."/>
            <person name="Armbrust E.V."/>
            <person name="Green B.R."/>
            <person name="Van de Peer Y."/>
            <person name="Grigoriev I.V."/>
        </authorList>
    </citation>
    <scope>NUCLEOTIDE SEQUENCE [LARGE SCALE GENOMIC DNA]</scope>
    <source>
        <strain evidence="3 4">CCAP 1055/1</strain>
    </source>
</reference>
<dbReference type="OrthoDB" id="420046at2759"/>
<evidence type="ECO:0000313" key="3">
    <source>
        <dbReference type="EMBL" id="EEC43307.1"/>
    </source>
</evidence>
<dbReference type="STRING" id="556484.B7GDR4"/>
<feature type="non-terminal residue" evidence="3">
    <location>
        <position position="220"/>
    </location>
</feature>
<evidence type="ECO:0000259" key="2">
    <source>
        <dbReference type="Pfam" id="PF01171"/>
    </source>
</evidence>
<dbReference type="GeneID" id="7199070"/>
<dbReference type="EMBL" id="CM000630">
    <property type="protein sequence ID" value="EEC43307.1"/>
    <property type="molecule type" value="Genomic_DNA"/>
</dbReference>
<dbReference type="Pfam" id="PF01171">
    <property type="entry name" value="ATP_bind_3"/>
    <property type="match status" value="1"/>
</dbReference>
<dbReference type="InterPro" id="IPR014729">
    <property type="entry name" value="Rossmann-like_a/b/a_fold"/>
</dbReference>
<dbReference type="InterPro" id="IPR035107">
    <property type="entry name" value="tRNA_thiolation_TtcA_Ctu1"/>
</dbReference>
<dbReference type="eggNOG" id="KOG2840">
    <property type="taxonomic scope" value="Eukaryota"/>
</dbReference>
<dbReference type="InParanoid" id="B7GDR4"/>
<dbReference type="SUPFAM" id="SSF52402">
    <property type="entry name" value="Adenine nucleotide alpha hydrolases-like"/>
    <property type="match status" value="1"/>
</dbReference>
<dbReference type="CDD" id="cd24138">
    <property type="entry name" value="TtcA-like"/>
    <property type="match status" value="1"/>
</dbReference>